<dbReference type="SUPFAM" id="SSF46894">
    <property type="entry name" value="C-terminal effector domain of the bipartite response regulators"/>
    <property type="match status" value="1"/>
</dbReference>
<dbReference type="AlphaFoldDB" id="A0A5J4L5B1"/>
<evidence type="ECO:0000256" key="3">
    <source>
        <dbReference type="ARBA" id="ARBA00023125"/>
    </source>
</evidence>
<dbReference type="GO" id="GO:0006355">
    <property type="term" value="P:regulation of DNA-templated transcription"/>
    <property type="evidence" value="ECO:0007669"/>
    <property type="project" value="InterPro"/>
</dbReference>
<protein>
    <submittedName>
        <fullName evidence="7">DNA-binding response regulator</fullName>
    </submittedName>
</protein>
<name>A0A5J4L5B1_9ZZZZ</name>
<keyword evidence="4" id="KW-0804">Transcription</keyword>
<dbReference type="InterPro" id="IPR011006">
    <property type="entry name" value="CheY-like_superfamily"/>
</dbReference>
<dbReference type="PROSITE" id="PS00622">
    <property type="entry name" value="HTH_LUXR_1"/>
    <property type="match status" value="1"/>
</dbReference>
<reference evidence="7" key="1">
    <citation type="submission" date="2019-10" db="EMBL/GenBank/DDBJ databases">
        <title>Metagenomic sequencing of thiosulfate-disproportionating enrichment culture.</title>
        <authorList>
            <person name="Umezawa K."/>
            <person name="Kojima H."/>
            <person name="Fukui M."/>
        </authorList>
    </citation>
    <scope>NUCLEOTIDE SEQUENCE</scope>
    <source>
        <strain evidence="7">45J</strain>
    </source>
</reference>
<dbReference type="SMART" id="SM00421">
    <property type="entry name" value="HTH_LUXR"/>
    <property type="match status" value="1"/>
</dbReference>
<dbReference type="PRINTS" id="PR00038">
    <property type="entry name" value="HTHLUXR"/>
</dbReference>
<evidence type="ECO:0000256" key="2">
    <source>
        <dbReference type="ARBA" id="ARBA00023015"/>
    </source>
</evidence>
<dbReference type="InterPro" id="IPR039420">
    <property type="entry name" value="WalR-like"/>
</dbReference>
<comment type="caution">
    <text evidence="7">The sequence shown here is derived from an EMBL/GenBank/DDBJ whole genome shotgun (WGS) entry which is preliminary data.</text>
</comment>
<gene>
    <name evidence="7" type="ORF">A45J_1735</name>
</gene>
<evidence type="ECO:0000313" key="7">
    <source>
        <dbReference type="EMBL" id="GER93977.1"/>
    </source>
</evidence>
<evidence type="ECO:0000259" key="5">
    <source>
        <dbReference type="PROSITE" id="PS50043"/>
    </source>
</evidence>
<dbReference type="CDD" id="cd17535">
    <property type="entry name" value="REC_NarL-like"/>
    <property type="match status" value="1"/>
</dbReference>
<dbReference type="CDD" id="cd06170">
    <property type="entry name" value="LuxR_C_like"/>
    <property type="match status" value="1"/>
</dbReference>
<keyword evidence="3 7" id="KW-0238">DNA-binding</keyword>
<dbReference type="SMART" id="SM00448">
    <property type="entry name" value="REC"/>
    <property type="match status" value="1"/>
</dbReference>
<evidence type="ECO:0000259" key="6">
    <source>
        <dbReference type="PROSITE" id="PS50110"/>
    </source>
</evidence>
<dbReference type="GO" id="GO:0003677">
    <property type="term" value="F:DNA binding"/>
    <property type="evidence" value="ECO:0007669"/>
    <property type="project" value="UniProtKB-KW"/>
</dbReference>
<dbReference type="PANTHER" id="PTHR43214">
    <property type="entry name" value="TWO-COMPONENT RESPONSE REGULATOR"/>
    <property type="match status" value="1"/>
</dbReference>
<dbReference type="SUPFAM" id="SSF52172">
    <property type="entry name" value="CheY-like"/>
    <property type="match status" value="1"/>
</dbReference>
<proteinExistence type="predicted"/>
<feature type="domain" description="Response regulatory" evidence="6">
    <location>
        <begin position="5"/>
        <end position="121"/>
    </location>
</feature>
<dbReference type="PROSITE" id="PS50043">
    <property type="entry name" value="HTH_LUXR_2"/>
    <property type="match status" value="1"/>
</dbReference>
<evidence type="ECO:0000256" key="4">
    <source>
        <dbReference type="ARBA" id="ARBA00023163"/>
    </source>
</evidence>
<dbReference type="EMBL" id="BLAB01000001">
    <property type="protein sequence ID" value="GER93977.1"/>
    <property type="molecule type" value="Genomic_DNA"/>
</dbReference>
<sequence>MKKINVILSDDHNIIREGLASVLQKHPDIKVIAQAGDGRVTVQLTKELMPDVVVMDVTMPGLNGIEATRQIMSACSNVKVIALSIHSSKQFVMEMLRAGASGYLLKDCASDDLAYAIRSVANGQNYLSPQIARTVIKNYIDDIETIKNSVFSILTHREREVLQLLSEGKSTKQIASILSLSIKTIETHRQHITKKLNINNIAELTKYAIREGLTPL</sequence>
<dbReference type="GO" id="GO:0000160">
    <property type="term" value="P:phosphorelay signal transduction system"/>
    <property type="evidence" value="ECO:0007669"/>
    <property type="project" value="InterPro"/>
</dbReference>
<feature type="domain" description="HTH luxR-type" evidence="5">
    <location>
        <begin position="147"/>
        <end position="212"/>
    </location>
</feature>
<organism evidence="7">
    <name type="scientific">hot springs metagenome</name>
    <dbReference type="NCBI Taxonomy" id="433727"/>
    <lineage>
        <taxon>unclassified sequences</taxon>
        <taxon>metagenomes</taxon>
        <taxon>ecological metagenomes</taxon>
    </lineage>
</organism>
<dbReference type="InterPro" id="IPR058245">
    <property type="entry name" value="NreC/VraR/RcsB-like_REC"/>
</dbReference>
<keyword evidence="1" id="KW-0597">Phosphoprotein</keyword>
<dbReference type="InterPro" id="IPR000792">
    <property type="entry name" value="Tscrpt_reg_LuxR_C"/>
</dbReference>
<dbReference type="PANTHER" id="PTHR43214:SF41">
    <property type="entry name" value="NITRATE_NITRITE RESPONSE REGULATOR PROTEIN NARP"/>
    <property type="match status" value="1"/>
</dbReference>
<dbReference type="PROSITE" id="PS50110">
    <property type="entry name" value="RESPONSE_REGULATORY"/>
    <property type="match status" value="1"/>
</dbReference>
<dbReference type="InterPro" id="IPR016032">
    <property type="entry name" value="Sig_transdc_resp-reg_C-effctor"/>
</dbReference>
<dbReference type="Pfam" id="PF00196">
    <property type="entry name" value="GerE"/>
    <property type="match status" value="1"/>
</dbReference>
<dbReference type="InterPro" id="IPR001789">
    <property type="entry name" value="Sig_transdc_resp-reg_receiver"/>
</dbReference>
<dbReference type="Pfam" id="PF00072">
    <property type="entry name" value="Response_reg"/>
    <property type="match status" value="1"/>
</dbReference>
<evidence type="ECO:0000256" key="1">
    <source>
        <dbReference type="ARBA" id="ARBA00022553"/>
    </source>
</evidence>
<accession>A0A5J4L5B1</accession>
<keyword evidence="2" id="KW-0805">Transcription regulation</keyword>
<dbReference type="Gene3D" id="3.40.50.2300">
    <property type="match status" value="1"/>
</dbReference>